<name>A0A6M3J5Z3_9ZZZZ</name>
<gene>
    <name evidence="1" type="ORF">MM415B00488_0045</name>
</gene>
<protein>
    <submittedName>
        <fullName evidence="1">Uncharacterized protein</fullName>
    </submittedName>
</protein>
<proteinExistence type="predicted"/>
<evidence type="ECO:0000313" key="1">
    <source>
        <dbReference type="EMBL" id="QJA64597.1"/>
    </source>
</evidence>
<sequence length="131" mass="12983">MTPAALTTQYIKQGACNACVDRFDAGAGVAGYVEVYDGAVLAITFPLLNPAFGAATLADPSVANCNGLPISAVAVADVAAADNYIAYDTAGVAIGTGTVSVTGGAGEVQLDNVIIAAGLTRTLVTFTVTQP</sequence>
<dbReference type="AlphaFoldDB" id="A0A6M3J5Z3"/>
<accession>A0A6M3J5Z3</accession>
<reference evidence="1" key="1">
    <citation type="submission" date="2020-03" db="EMBL/GenBank/DDBJ databases">
        <title>The deep terrestrial virosphere.</title>
        <authorList>
            <person name="Holmfeldt K."/>
            <person name="Nilsson E."/>
            <person name="Simone D."/>
            <person name="Lopez-Fernandez M."/>
            <person name="Wu X."/>
            <person name="de Brujin I."/>
            <person name="Lundin D."/>
            <person name="Andersson A."/>
            <person name="Bertilsson S."/>
            <person name="Dopson M."/>
        </authorList>
    </citation>
    <scope>NUCLEOTIDE SEQUENCE</scope>
    <source>
        <strain evidence="1">MM415B00488</strain>
    </source>
</reference>
<organism evidence="1">
    <name type="scientific">viral metagenome</name>
    <dbReference type="NCBI Taxonomy" id="1070528"/>
    <lineage>
        <taxon>unclassified sequences</taxon>
        <taxon>metagenomes</taxon>
        <taxon>organismal metagenomes</taxon>
    </lineage>
</organism>
<dbReference type="EMBL" id="MT141522">
    <property type="protein sequence ID" value="QJA64597.1"/>
    <property type="molecule type" value="Genomic_DNA"/>
</dbReference>